<comment type="caution">
    <text evidence="2">The sequence shown here is derived from an EMBL/GenBank/DDBJ whole genome shotgun (WGS) entry which is preliminary data.</text>
</comment>
<evidence type="ECO:0000313" key="3">
    <source>
        <dbReference type="Proteomes" id="UP001187471"/>
    </source>
</evidence>
<dbReference type="PANTHER" id="PTHR12436:SF3">
    <property type="entry name" value="GERMINAL-CENTER ASSOCIATED NUCLEAR PROTEIN"/>
    <property type="match status" value="1"/>
</dbReference>
<dbReference type="PANTHER" id="PTHR12436">
    <property type="entry name" value="80 KDA MCM3-ASSOCIATED PROTEIN"/>
    <property type="match status" value="1"/>
</dbReference>
<evidence type="ECO:0000256" key="1">
    <source>
        <dbReference type="SAM" id="MobiDB-lite"/>
    </source>
</evidence>
<feature type="compositionally biased region" description="Polar residues" evidence="1">
    <location>
        <begin position="76"/>
        <end position="88"/>
    </location>
</feature>
<keyword evidence="3" id="KW-1185">Reference proteome</keyword>
<protein>
    <submittedName>
        <fullName evidence="2">Uncharacterized protein</fullName>
    </submittedName>
</protein>
<dbReference type="GO" id="GO:0005737">
    <property type="term" value="C:cytoplasm"/>
    <property type="evidence" value="ECO:0007669"/>
    <property type="project" value="TreeGrafter"/>
</dbReference>
<dbReference type="Proteomes" id="UP001187471">
    <property type="component" value="Unassembled WGS sequence"/>
</dbReference>
<reference evidence="2" key="1">
    <citation type="submission" date="2022-12" db="EMBL/GenBank/DDBJ databases">
        <title>Draft genome assemblies for two species of Escallonia (Escalloniales).</title>
        <authorList>
            <person name="Chanderbali A."/>
            <person name="Dervinis C."/>
            <person name="Anghel I."/>
            <person name="Soltis D."/>
            <person name="Soltis P."/>
            <person name="Zapata F."/>
        </authorList>
    </citation>
    <scope>NUCLEOTIDE SEQUENCE</scope>
    <source>
        <strain evidence="2">UCBG92.1500</strain>
        <tissue evidence="2">Leaf</tissue>
    </source>
</reference>
<dbReference type="InterPro" id="IPR045107">
    <property type="entry name" value="SAC3/GANP/THP3"/>
</dbReference>
<accession>A0AA88R6T0</accession>
<gene>
    <name evidence="2" type="ORF">RJ640_006506</name>
</gene>
<dbReference type="GO" id="GO:0006406">
    <property type="term" value="P:mRNA export from nucleus"/>
    <property type="evidence" value="ECO:0007669"/>
    <property type="project" value="TreeGrafter"/>
</dbReference>
<dbReference type="AlphaFoldDB" id="A0AA88R6T0"/>
<dbReference type="EMBL" id="JAVXUO010001312">
    <property type="protein sequence ID" value="KAK2983493.1"/>
    <property type="molecule type" value="Genomic_DNA"/>
</dbReference>
<feature type="compositionally biased region" description="Polar residues" evidence="1">
    <location>
        <begin position="96"/>
        <end position="115"/>
    </location>
</feature>
<feature type="region of interest" description="Disordered" evidence="1">
    <location>
        <begin position="59"/>
        <end position="124"/>
    </location>
</feature>
<proteinExistence type="predicted"/>
<dbReference type="GO" id="GO:0070390">
    <property type="term" value="C:transcription export complex 2"/>
    <property type="evidence" value="ECO:0007669"/>
    <property type="project" value="TreeGrafter"/>
</dbReference>
<organism evidence="2 3">
    <name type="scientific">Escallonia rubra</name>
    <dbReference type="NCBI Taxonomy" id="112253"/>
    <lineage>
        <taxon>Eukaryota</taxon>
        <taxon>Viridiplantae</taxon>
        <taxon>Streptophyta</taxon>
        <taxon>Embryophyta</taxon>
        <taxon>Tracheophyta</taxon>
        <taxon>Spermatophyta</taxon>
        <taxon>Magnoliopsida</taxon>
        <taxon>eudicotyledons</taxon>
        <taxon>Gunneridae</taxon>
        <taxon>Pentapetalae</taxon>
        <taxon>asterids</taxon>
        <taxon>campanulids</taxon>
        <taxon>Escalloniales</taxon>
        <taxon>Escalloniaceae</taxon>
        <taxon>Escallonia</taxon>
    </lineage>
</organism>
<evidence type="ECO:0000313" key="2">
    <source>
        <dbReference type="EMBL" id="KAK2983493.1"/>
    </source>
</evidence>
<sequence length="212" mass="23361">MIPIAIAKVGEGKTEDEEEVKDNGFEYRQCDVDVVIVEDEEEQEPSLSLKFTACVVNGSQGQHGRRGRRTHSSSSFNQSPHQFQSKNPTHTKKPSYLSSSNPMKDDQNASNSSSTIDHDEKGFPTVTGTCPFMCPEEERALRERLRDLAVFERLDSNPGKTSSALAVKKSCIGPLLEPLLNTSVHVKQQNWVIAVCGPVIIVGYRISSIAIS</sequence>
<name>A0AA88R6T0_9ASTE</name>